<keyword evidence="3" id="KW-1185">Reference proteome</keyword>
<dbReference type="KEGG" id="pphr:APZ00_15255"/>
<dbReference type="EMBL" id="CP013068">
    <property type="protein sequence ID" value="ALV28253.1"/>
    <property type="molecule type" value="Genomic_DNA"/>
</dbReference>
<feature type="region of interest" description="Disordered" evidence="1">
    <location>
        <begin position="175"/>
        <end position="197"/>
    </location>
</feature>
<dbReference type="RefSeq" id="WP_050472632.1">
    <property type="nucleotide sequence ID" value="NZ_CM011124.1"/>
</dbReference>
<reference evidence="2 3" key="1">
    <citation type="submission" date="2015-10" db="EMBL/GenBank/DDBJ databases">
        <title>The world's first case of liver abscess caused by Pannonibacter phragmitetus.</title>
        <authorList>
            <person name="Ming D."/>
            <person name="Wang M."/>
            <person name="Zhou Y."/>
            <person name="Jiang T."/>
            <person name="Hu S."/>
        </authorList>
    </citation>
    <scope>NUCLEOTIDE SEQUENCE [LARGE SCALE GENOMIC DNA]</scope>
    <source>
        <strain evidence="2 3">31801</strain>
    </source>
</reference>
<feature type="compositionally biased region" description="Low complexity" evidence="1">
    <location>
        <begin position="183"/>
        <end position="197"/>
    </location>
</feature>
<dbReference type="Gene3D" id="1.10.10.10">
    <property type="entry name" value="Winged helix-like DNA-binding domain superfamily/Winged helix DNA-binding domain"/>
    <property type="match status" value="1"/>
</dbReference>
<dbReference type="GO" id="GO:0006355">
    <property type="term" value="P:regulation of DNA-templated transcription"/>
    <property type="evidence" value="ECO:0007669"/>
    <property type="project" value="UniProtKB-ARBA"/>
</dbReference>
<organism evidence="2 3">
    <name type="scientific">Pannonibacter phragmitetus</name>
    <dbReference type="NCBI Taxonomy" id="121719"/>
    <lineage>
        <taxon>Bacteria</taxon>
        <taxon>Pseudomonadati</taxon>
        <taxon>Pseudomonadota</taxon>
        <taxon>Alphaproteobacteria</taxon>
        <taxon>Hyphomicrobiales</taxon>
        <taxon>Stappiaceae</taxon>
        <taxon>Pannonibacter</taxon>
    </lineage>
</organism>
<dbReference type="CDD" id="cd00090">
    <property type="entry name" value="HTH_ARSR"/>
    <property type="match status" value="1"/>
</dbReference>
<dbReference type="InterPro" id="IPR036390">
    <property type="entry name" value="WH_DNA-bd_sf"/>
</dbReference>
<dbReference type="InterPro" id="IPR011991">
    <property type="entry name" value="ArsR-like_HTH"/>
</dbReference>
<evidence type="ECO:0000256" key="1">
    <source>
        <dbReference type="SAM" id="MobiDB-lite"/>
    </source>
</evidence>
<evidence type="ECO:0000313" key="3">
    <source>
        <dbReference type="Proteomes" id="UP000064921"/>
    </source>
</evidence>
<protein>
    <submittedName>
        <fullName evidence="2">PadR family transcriptional regulator</fullName>
    </submittedName>
</protein>
<evidence type="ECO:0000313" key="2">
    <source>
        <dbReference type="EMBL" id="ALV28253.1"/>
    </source>
</evidence>
<accession>A0A0L0J0U6</accession>
<dbReference type="Pfam" id="PF03551">
    <property type="entry name" value="PadR"/>
    <property type="match status" value="1"/>
</dbReference>
<dbReference type="STRING" id="121719.APZ00_15255"/>
<dbReference type="PANTHER" id="PTHR43252:SF2">
    <property type="entry name" value="TRANSCRIPTION REGULATOR, PADR-LIKE FAMILY"/>
    <property type="match status" value="1"/>
</dbReference>
<proteinExistence type="predicted"/>
<dbReference type="PANTHER" id="PTHR43252">
    <property type="entry name" value="TRANSCRIPTIONAL REGULATOR YQJI"/>
    <property type="match status" value="1"/>
</dbReference>
<name>A0A0L0J0U6_9HYPH</name>
<dbReference type="InterPro" id="IPR005149">
    <property type="entry name" value="Tscrpt_reg_PadR_N"/>
</dbReference>
<dbReference type="SUPFAM" id="SSF46785">
    <property type="entry name" value="Winged helix' DNA-binding domain"/>
    <property type="match status" value="1"/>
</dbReference>
<sequence>MSVRRLCLAMLSEGDATGYEIRKEATSGCFSYFEDASYGSIYPALAKLEKEGLVTMREEKQPGKPARKVYSITQTGRDALLDMLREDLPPDIYRSPFLLVAMSAEQVGGKAIRRAIDLQIEQTRHKLQQLSELKSRITDKPLNRGILWGINYGIDCMIQKIGYLEANRAELEAIADGDGNGSQPQAAAPVQTPQAAE</sequence>
<dbReference type="AlphaFoldDB" id="A0A0L0J0U6"/>
<dbReference type="PATRIC" id="fig|121719.5.peg.4012"/>
<dbReference type="InterPro" id="IPR036388">
    <property type="entry name" value="WH-like_DNA-bd_sf"/>
</dbReference>
<gene>
    <name evidence="2" type="ORF">APZ00_15255</name>
</gene>
<dbReference type="Proteomes" id="UP000064921">
    <property type="component" value="Chromosome"/>
</dbReference>